<dbReference type="GO" id="GO:0005886">
    <property type="term" value="C:plasma membrane"/>
    <property type="evidence" value="ECO:0007669"/>
    <property type="project" value="UniProtKB-SubCell"/>
</dbReference>
<feature type="transmembrane region" description="Helical" evidence="12">
    <location>
        <begin position="324"/>
        <end position="349"/>
    </location>
</feature>
<sequence>MDPSDPTLLVARAQFGVTIGFHIVLAAFSIGLANFLMALEALWLWKKNPAYMDVYKFWLKIFALNVAVGTASGLVMEFEFGTNWSRLSSKAGSVIGPLMFFEVMVAFFLEAGFLGIMLFGLKKVGPKLHFFSTCAVALGSLFSAFWILSANSWLHTPVGYVIAPDGRFLPENWFEIIFNPSFPYRLAHMTLAAFLGTAFLVGAAGAWHLLRNSRNARARIMFSMAMWVAAIVGPMQLIAGDLHGENTLEHQPQKVAAMEGSWDRPVTGKGEPLRLFAIPDMDEKRNHYEIAIPHIGSLYLRHNWTGTIKSLNEFPPADIPPVSIVFFAFRIMVGLGFLMAGVGVASLVVRKRGHLYSARWLHKLVLMMAPAGFVAMLCGWVVTEVGRQPFTVYGMLRTVESSSPVSLSFVTTSFISIIAVYLLVFGIGLVYLMRAIAREPKRDEPGPEPELANETGSNTSN</sequence>
<accession>A0A2X2BZ62</accession>
<dbReference type="GO" id="GO:0020037">
    <property type="term" value="F:heme binding"/>
    <property type="evidence" value="ECO:0007669"/>
    <property type="project" value="TreeGrafter"/>
</dbReference>
<evidence type="ECO:0000256" key="5">
    <source>
        <dbReference type="ARBA" id="ARBA00022617"/>
    </source>
</evidence>
<feature type="transmembrane region" description="Helical" evidence="12">
    <location>
        <begin position="186"/>
        <end position="210"/>
    </location>
</feature>
<keyword evidence="4 12" id="KW-1003">Cell membrane</keyword>
<gene>
    <name evidence="14" type="primary">appC_1</name>
    <name evidence="14" type="ORF">NCTC11842_00520</name>
</gene>
<organism evidence="14 15">
    <name type="scientific">Pseudomonas luteola</name>
    <dbReference type="NCBI Taxonomy" id="47886"/>
    <lineage>
        <taxon>Bacteria</taxon>
        <taxon>Pseudomonadati</taxon>
        <taxon>Pseudomonadota</taxon>
        <taxon>Gammaproteobacteria</taxon>
        <taxon>Pseudomonadales</taxon>
        <taxon>Pseudomonadaceae</taxon>
        <taxon>Pseudomonas</taxon>
    </lineage>
</organism>
<feature type="transmembrane region" description="Helical" evidence="12">
    <location>
        <begin position="403"/>
        <end position="432"/>
    </location>
</feature>
<feature type="transmembrane region" description="Helical" evidence="12">
    <location>
        <begin position="20"/>
        <end position="45"/>
    </location>
</feature>
<proteinExistence type="inferred from homology"/>
<dbReference type="Pfam" id="PF01654">
    <property type="entry name" value="Cyt_bd_oxida_I"/>
    <property type="match status" value="1"/>
</dbReference>
<keyword evidence="6 12" id="KW-0812">Transmembrane</keyword>
<dbReference type="Proteomes" id="UP000250443">
    <property type="component" value="Unassembled WGS sequence"/>
</dbReference>
<keyword evidence="7 12" id="KW-0479">Metal-binding</keyword>
<feature type="transmembrane region" description="Helical" evidence="12">
    <location>
        <begin position="128"/>
        <end position="148"/>
    </location>
</feature>
<dbReference type="GO" id="GO:0019646">
    <property type="term" value="P:aerobic electron transport chain"/>
    <property type="evidence" value="ECO:0007669"/>
    <property type="project" value="InterPro"/>
</dbReference>
<dbReference type="PIRSF" id="PIRSF006446">
    <property type="entry name" value="Cyt_quinol_oxidase_1"/>
    <property type="match status" value="1"/>
</dbReference>
<reference evidence="14 15" key="1">
    <citation type="submission" date="2018-06" db="EMBL/GenBank/DDBJ databases">
        <authorList>
            <consortium name="Pathogen Informatics"/>
            <person name="Doyle S."/>
        </authorList>
    </citation>
    <scope>NUCLEOTIDE SEQUENCE [LARGE SCALE GENOMIC DNA]</scope>
    <source>
        <strain evidence="14 15">NCTC11842</strain>
    </source>
</reference>
<keyword evidence="11 12" id="KW-0472">Membrane</keyword>
<name>A0A2X2BZ62_PSELU</name>
<evidence type="ECO:0000256" key="9">
    <source>
        <dbReference type="ARBA" id="ARBA00022989"/>
    </source>
</evidence>
<evidence type="ECO:0000256" key="1">
    <source>
        <dbReference type="ARBA" id="ARBA00004651"/>
    </source>
</evidence>
<evidence type="ECO:0000313" key="14">
    <source>
        <dbReference type="EMBL" id="SPZ01732.1"/>
    </source>
</evidence>
<evidence type="ECO:0000256" key="12">
    <source>
        <dbReference type="PIRNR" id="PIRNR006446"/>
    </source>
</evidence>
<feature type="transmembrane region" description="Helical" evidence="12">
    <location>
        <begin position="57"/>
        <end position="78"/>
    </location>
</feature>
<feature type="transmembrane region" description="Helical" evidence="12">
    <location>
        <begin position="98"/>
        <end position="121"/>
    </location>
</feature>
<protein>
    <submittedName>
        <fullName evidence="14">Cytochrome d ubiquinol oxidase subunit I</fullName>
        <ecNumber evidence="14">1.10.3.-</ecNumber>
    </submittedName>
</protein>
<dbReference type="InterPro" id="IPR002585">
    <property type="entry name" value="Cyt-d_ubiquinol_oxidase_su_1"/>
</dbReference>
<dbReference type="GO" id="GO:0016682">
    <property type="term" value="F:oxidoreductase activity, acting on diphenols and related substances as donors, oxygen as acceptor"/>
    <property type="evidence" value="ECO:0007669"/>
    <property type="project" value="TreeGrafter"/>
</dbReference>
<evidence type="ECO:0000256" key="8">
    <source>
        <dbReference type="ARBA" id="ARBA00022982"/>
    </source>
</evidence>
<keyword evidence="14" id="KW-0560">Oxidoreductase</keyword>
<keyword evidence="9 12" id="KW-1133">Transmembrane helix</keyword>
<keyword evidence="10 12" id="KW-0408">Iron</keyword>
<dbReference type="GO" id="GO:0009055">
    <property type="term" value="F:electron transfer activity"/>
    <property type="evidence" value="ECO:0007669"/>
    <property type="project" value="UniProtKB-UniRule"/>
</dbReference>
<dbReference type="GO" id="GO:0070069">
    <property type="term" value="C:cytochrome complex"/>
    <property type="evidence" value="ECO:0007669"/>
    <property type="project" value="UniProtKB-UniRule"/>
</dbReference>
<dbReference type="EMBL" id="UAUF01000004">
    <property type="protein sequence ID" value="SPZ01732.1"/>
    <property type="molecule type" value="Genomic_DNA"/>
</dbReference>
<comment type="similarity">
    <text evidence="2 12">Belongs to the cytochrome ubiquinol oxidase subunit 1 family.</text>
</comment>
<evidence type="ECO:0000256" key="11">
    <source>
        <dbReference type="ARBA" id="ARBA00023136"/>
    </source>
</evidence>
<evidence type="ECO:0000313" key="15">
    <source>
        <dbReference type="Proteomes" id="UP000250443"/>
    </source>
</evidence>
<evidence type="ECO:0000256" key="7">
    <source>
        <dbReference type="ARBA" id="ARBA00022723"/>
    </source>
</evidence>
<dbReference type="RefSeq" id="WP_010798532.1">
    <property type="nucleotide sequence ID" value="NZ_CP069263.1"/>
</dbReference>
<evidence type="ECO:0000256" key="2">
    <source>
        <dbReference type="ARBA" id="ARBA00009819"/>
    </source>
</evidence>
<evidence type="ECO:0000256" key="3">
    <source>
        <dbReference type="ARBA" id="ARBA00022448"/>
    </source>
</evidence>
<keyword evidence="3 12" id="KW-0813">Transport</keyword>
<keyword evidence="8 12" id="KW-0249">Electron transport</keyword>
<comment type="subcellular location">
    <subcellularLocation>
        <location evidence="12">Cell inner membrane</location>
    </subcellularLocation>
    <subcellularLocation>
        <location evidence="1">Cell membrane</location>
        <topology evidence="1">Multi-pass membrane protein</topology>
    </subcellularLocation>
</comment>
<dbReference type="EC" id="1.10.3.-" evidence="14"/>
<evidence type="ECO:0000256" key="10">
    <source>
        <dbReference type="ARBA" id="ARBA00023004"/>
    </source>
</evidence>
<dbReference type="PANTHER" id="PTHR30365">
    <property type="entry name" value="CYTOCHROME D UBIQUINOL OXIDASE"/>
    <property type="match status" value="1"/>
</dbReference>
<keyword evidence="5 12" id="KW-0349">Heme</keyword>
<dbReference type="AlphaFoldDB" id="A0A2X2BZ62"/>
<evidence type="ECO:0000256" key="4">
    <source>
        <dbReference type="ARBA" id="ARBA00022475"/>
    </source>
</evidence>
<feature type="transmembrane region" description="Helical" evidence="12">
    <location>
        <begin position="222"/>
        <end position="239"/>
    </location>
</feature>
<evidence type="ECO:0000256" key="13">
    <source>
        <dbReference type="SAM" id="MobiDB-lite"/>
    </source>
</evidence>
<evidence type="ECO:0000256" key="6">
    <source>
        <dbReference type="ARBA" id="ARBA00022692"/>
    </source>
</evidence>
<feature type="region of interest" description="Disordered" evidence="13">
    <location>
        <begin position="441"/>
        <end position="461"/>
    </location>
</feature>
<dbReference type="GO" id="GO:0046872">
    <property type="term" value="F:metal ion binding"/>
    <property type="evidence" value="ECO:0007669"/>
    <property type="project" value="UniProtKB-UniRule"/>
</dbReference>
<dbReference type="PANTHER" id="PTHR30365:SF14">
    <property type="entry name" value="CYTOCHROME BD MENAQUINOL OXIDASE SUBUNIT I-RELATED"/>
    <property type="match status" value="1"/>
</dbReference>
<feature type="transmembrane region" description="Helical" evidence="12">
    <location>
        <begin position="361"/>
        <end position="383"/>
    </location>
</feature>